<sequence length="176" mass="19519">MTEPRWLAADEQRAWRAFLLMHSRLAARLNRQLQAACGLSLADYEVLVHLSEAAGGRARPHELQRALDWEQSRLSHQLARMRQRGLVTRERCGEDRRGAHVLLTDAGRQAITTAAPGHVETVRRLFFDPLTEDQVAALHTLAGQVLARLDDDGAPGDPEAPRDEAPRDAGGSGRRP</sequence>
<proteinExistence type="predicted"/>
<dbReference type="GO" id="GO:0006950">
    <property type="term" value="P:response to stress"/>
    <property type="evidence" value="ECO:0007669"/>
    <property type="project" value="TreeGrafter"/>
</dbReference>
<name>A0A919R1E4_9ACTN</name>
<protein>
    <submittedName>
        <fullName evidence="3">MarR family transcriptional regulator</fullName>
    </submittedName>
</protein>
<dbReference type="GO" id="GO:0003700">
    <property type="term" value="F:DNA-binding transcription factor activity"/>
    <property type="evidence" value="ECO:0007669"/>
    <property type="project" value="InterPro"/>
</dbReference>
<dbReference type="InterPro" id="IPR036390">
    <property type="entry name" value="WH_DNA-bd_sf"/>
</dbReference>
<dbReference type="PRINTS" id="PR00598">
    <property type="entry name" value="HTHMARR"/>
</dbReference>
<gene>
    <name evidence="3" type="ORF">Sru01_29580</name>
</gene>
<feature type="region of interest" description="Disordered" evidence="1">
    <location>
        <begin position="148"/>
        <end position="176"/>
    </location>
</feature>
<comment type="caution">
    <text evidence="3">The sequence shown here is derived from an EMBL/GenBank/DDBJ whole genome shotgun (WGS) entry which is preliminary data.</text>
</comment>
<evidence type="ECO:0000313" key="3">
    <source>
        <dbReference type="EMBL" id="GII77976.1"/>
    </source>
</evidence>
<organism evidence="3 4">
    <name type="scientific">Sphaerisporangium rufum</name>
    <dbReference type="NCBI Taxonomy" id="1381558"/>
    <lineage>
        <taxon>Bacteria</taxon>
        <taxon>Bacillati</taxon>
        <taxon>Actinomycetota</taxon>
        <taxon>Actinomycetes</taxon>
        <taxon>Streptosporangiales</taxon>
        <taxon>Streptosporangiaceae</taxon>
        <taxon>Sphaerisporangium</taxon>
    </lineage>
</organism>
<keyword evidence="4" id="KW-1185">Reference proteome</keyword>
<dbReference type="InterPro" id="IPR000835">
    <property type="entry name" value="HTH_MarR-typ"/>
</dbReference>
<dbReference type="Proteomes" id="UP000655287">
    <property type="component" value="Unassembled WGS sequence"/>
</dbReference>
<evidence type="ECO:0000313" key="4">
    <source>
        <dbReference type="Proteomes" id="UP000655287"/>
    </source>
</evidence>
<dbReference type="SMART" id="SM00347">
    <property type="entry name" value="HTH_MARR"/>
    <property type="match status" value="1"/>
</dbReference>
<dbReference type="PANTHER" id="PTHR33164:SF99">
    <property type="entry name" value="MARR FAMILY REGULATORY PROTEIN"/>
    <property type="match status" value="1"/>
</dbReference>
<dbReference type="AlphaFoldDB" id="A0A919R1E4"/>
<accession>A0A919R1E4</accession>
<dbReference type="EMBL" id="BOOU01000044">
    <property type="protein sequence ID" value="GII77976.1"/>
    <property type="molecule type" value="Genomic_DNA"/>
</dbReference>
<evidence type="ECO:0000256" key="1">
    <source>
        <dbReference type="SAM" id="MobiDB-lite"/>
    </source>
</evidence>
<feature type="domain" description="HTH marR-type" evidence="2">
    <location>
        <begin position="11"/>
        <end position="147"/>
    </location>
</feature>
<dbReference type="PANTHER" id="PTHR33164">
    <property type="entry name" value="TRANSCRIPTIONAL REGULATOR, MARR FAMILY"/>
    <property type="match status" value="1"/>
</dbReference>
<dbReference type="PROSITE" id="PS50995">
    <property type="entry name" value="HTH_MARR_2"/>
    <property type="match status" value="1"/>
</dbReference>
<dbReference type="RefSeq" id="WP_203985050.1">
    <property type="nucleotide sequence ID" value="NZ_BOOU01000044.1"/>
</dbReference>
<evidence type="ECO:0000259" key="2">
    <source>
        <dbReference type="PROSITE" id="PS50995"/>
    </source>
</evidence>
<dbReference type="InterPro" id="IPR039422">
    <property type="entry name" value="MarR/SlyA-like"/>
</dbReference>
<dbReference type="InterPro" id="IPR036388">
    <property type="entry name" value="WH-like_DNA-bd_sf"/>
</dbReference>
<dbReference type="Pfam" id="PF12802">
    <property type="entry name" value="MarR_2"/>
    <property type="match status" value="1"/>
</dbReference>
<dbReference type="Gene3D" id="1.10.10.10">
    <property type="entry name" value="Winged helix-like DNA-binding domain superfamily/Winged helix DNA-binding domain"/>
    <property type="match status" value="1"/>
</dbReference>
<reference evidence="3" key="1">
    <citation type="submission" date="2021-01" db="EMBL/GenBank/DDBJ databases">
        <title>Whole genome shotgun sequence of Sphaerisporangium rufum NBRC 109079.</title>
        <authorList>
            <person name="Komaki H."/>
            <person name="Tamura T."/>
        </authorList>
    </citation>
    <scope>NUCLEOTIDE SEQUENCE</scope>
    <source>
        <strain evidence="3">NBRC 109079</strain>
    </source>
</reference>
<dbReference type="SUPFAM" id="SSF46785">
    <property type="entry name" value="Winged helix' DNA-binding domain"/>
    <property type="match status" value="1"/>
</dbReference>